<dbReference type="Proteomes" id="UP000030108">
    <property type="component" value="Unassembled WGS sequence"/>
</dbReference>
<protein>
    <submittedName>
        <fullName evidence="3">Tigger transposable element-derived protein, putative</fullName>
    </submittedName>
</protein>
<dbReference type="InterPro" id="IPR006600">
    <property type="entry name" value="HTH_CenpB_DNA-bd_dom"/>
</dbReference>
<dbReference type="Pfam" id="PF03221">
    <property type="entry name" value="HTH_Tnp_Tc5"/>
    <property type="match status" value="1"/>
</dbReference>
<dbReference type="PROSITE" id="PS51253">
    <property type="entry name" value="HTH_CENPB"/>
    <property type="match status" value="1"/>
</dbReference>
<name>X8J153_9AGAM</name>
<dbReference type="AlphaFoldDB" id="X8J153"/>
<reference evidence="4" key="1">
    <citation type="journal article" date="2014" name="Genome Announc.">
        <title>Draft genome sequence of the plant-pathogenic soil fungus Rhizoctonia solani anastomosis group 3 strain Rhs1AP.</title>
        <authorList>
            <person name="Cubeta M.A."/>
            <person name="Thomas E."/>
            <person name="Dean R.A."/>
            <person name="Jabaji S."/>
            <person name="Neate S.M."/>
            <person name="Tavantzis S."/>
            <person name="Toda T."/>
            <person name="Vilgalys R."/>
            <person name="Bharathan N."/>
            <person name="Fedorova-Abrams N."/>
            <person name="Pakala S.B."/>
            <person name="Pakala S.M."/>
            <person name="Zafar N."/>
            <person name="Joardar V."/>
            <person name="Losada L."/>
            <person name="Nierman W.C."/>
        </authorList>
    </citation>
    <scope>NUCLEOTIDE SEQUENCE [LARGE SCALE GENOMIC DNA]</scope>
    <source>
        <strain evidence="4">AG-3</strain>
    </source>
</reference>
<dbReference type="InterPro" id="IPR009057">
    <property type="entry name" value="Homeodomain-like_sf"/>
</dbReference>
<dbReference type="GO" id="GO:0003677">
    <property type="term" value="F:DNA binding"/>
    <property type="evidence" value="ECO:0007669"/>
    <property type="project" value="UniProtKB-KW"/>
</dbReference>
<feature type="non-terminal residue" evidence="3">
    <location>
        <position position="191"/>
    </location>
</feature>
<sequence length="191" mass="21711">MPASRAVDSRPISAVAAAKPPVKRHRLTLQDRLDVIKFCEENPHLTDGEAAWLLRRKGYLTLSQSSVWRLKKDKDNLRALAQNPNELRFKRIRQVEFPDIDQALQKWILQSQGRRSIRLTGDLIRGKAQCFAKLFGHPDNFLALSGGWLSSLKARMGLRQYRFHGEAASAPIGTLGAEIQRVRSITQEYQP</sequence>
<evidence type="ECO:0000313" key="3">
    <source>
        <dbReference type="EMBL" id="EUC55740.1"/>
    </source>
</evidence>
<dbReference type="SMART" id="SM00674">
    <property type="entry name" value="CENPB"/>
    <property type="match status" value="1"/>
</dbReference>
<dbReference type="OrthoDB" id="3229771at2759"/>
<comment type="caution">
    <text evidence="3">The sequence shown here is derived from an EMBL/GenBank/DDBJ whole genome shotgun (WGS) entry which is preliminary data.</text>
</comment>
<evidence type="ECO:0000259" key="2">
    <source>
        <dbReference type="PROSITE" id="PS51253"/>
    </source>
</evidence>
<dbReference type="Gene3D" id="1.10.10.60">
    <property type="entry name" value="Homeodomain-like"/>
    <property type="match status" value="2"/>
</dbReference>
<keyword evidence="1" id="KW-0238">DNA-binding</keyword>
<feature type="domain" description="HTH CENPB-type" evidence="2">
    <location>
        <begin position="88"/>
        <end position="162"/>
    </location>
</feature>
<dbReference type="EMBL" id="JATN01000322">
    <property type="protein sequence ID" value="EUC55740.1"/>
    <property type="molecule type" value="Genomic_DNA"/>
</dbReference>
<gene>
    <name evidence="3" type="ORF">RSOL_131190</name>
</gene>
<accession>X8J153</accession>
<dbReference type="SUPFAM" id="SSF46689">
    <property type="entry name" value="Homeodomain-like"/>
    <property type="match status" value="1"/>
</dbReference>
<organism evidence="3 4">
    <name type="scientific">Rhizoctonia solani AG-3 Rhs1AP</name>
    <dbReference type="NCBI Taxonomy" id="1086054"/>
    <lineage>
        <taxon>Eukaryota</taxon>
        <taxon>Fungi</taxon>
        <taxon>Dikarya</taxon>
        <taxon>Basidiomycota</taxon>
        <taxon>Agaricomycotina</taxon>
        <taxon>Agaricomycetes</taxon>
        <taxon>Cantharellales</taxon>
        <taxon>Ceratobasidiaceae</taxon>
        <taxon>Rhizoctonia</taxon>
    </lineage>
</organism>
<evidence type="ECO:0000313" key="4">
    <source>
        <dbReference type="Proteomes" id="UP000030108"/>
    </source>
</evidence>
<evidence type="ECO:0000256" key="1">
    <source>
        <dbReference type="ARBA" id="ARBA00023125"/>
    </source>
</evidence>
<proteinExistence type="predicted"/>